<evidence type="ECO:0008006" key="7">
    <source>
        <dbReference type="Google" id="ProtNLM"/>
    </source>
</evidence>
<proteinExistence type="inferred from homology"/>
<evidence type="ECO:0000256" key="2">
    <source>
        <dbReference type="ARBA" id="ARBA00022737"/>
    </source>
</evidence>
<feature type="repeat" description="PPR" evidence="4">
    <location>
        <begin position="450"/>
        <end position="484"/>
    </location>
</feature>
<feature type="repeat" description="PPR" evidence="4">
    <location>
        <begin position="730"/>
        <end position="764"/>
    </location>
</feature>
<evidence type="ECO:0000313" key="5">
    <source>
        <dbReference type="EMBL" id="TVU50794.1"/>
    </source>
</evidence>
<keyword evidence="2" id="KW-0677">Repeat</keyword>
<name>A0A5J9WU84_9POAL</name>
<dbReference type="Gramene" id="TVU50794">
    <property type="protein sequence ID" value="TVU50794"/>
    <property type="gene ID" value="EJB05_02184"/>
</dbReference>
<feature type="repeat" description="PPR" evidence="4">
    <location>
        <begin position="555"/>
        <end position="589"/>
    </location>
</feature>
<feature type="repeat" description="PPR" evidence="4">
    <location>
        <begin position="415"/>
        <end position="449"/>
    </location>
</feature>
<sequence length="928" mass="102159">MPIQQARCAGEFPTLQSVSSVFPVQKAIGSPRNLGTSATSTKTAFCRMRSVAMEPPRDVGLETTNIVPPFRLSRLLVARQVVAASPARRLASTLFAPPPPQRLMSRRLLPRITPLPHRRHNPNPPITPAVAASLAHVLATRVSNPAWPRALAALLPSPLSDARLAAAVSSLADPDLALALLSWSQTHHHHESLRGPAATPLAHSALLRVLARAGRFDAVDATLQSMSRAGDGAAAAPTRACLGALAAAYADAGMDGKAAEMCARARELYGALPAATHCNRLLRLLVERRRWDDARKLYDEMLAEEGGGADNYSTCVMVRGLCLEGQVEEGRKLVEARWGAGCIPHAVFYNVLIDGYCRRGDIRRGLLLLGDMETKGLLSTVVTYGVIINWLGRKGDLEKIGSLLGEMRVRGLSPNVQVYNTLIDALCQYRSASQALAALKQIFASGCDPDIVTFNTLIAAFCREGCVQKAEQLLRKAIRMYLKPNKFSYTPLIHGFCVRGEVMVASDLLVEMMEQGHTPDVVTFGALIHGLVVAGQVAEALVVRDKMIERQVMPDANIYNVLISGLCKKQMLPAAKNLLAEMLEHNVQPDKYVYTTLIDGFIRSENLSDAKKIFKFMEQKGVCPDVVGYNAMIKGYCQFGMMNEAILCMSSMKKVGCIPDEYTYTTVMDGYAKQGNISASLRLLCDMMKHRCKPNVVTYSSLISGYCKIGDTDAAEELFENMQSEDLVPNVIHYTILIGSLFKKDKVNKAAEYFERMLLNHCPPNDVTSHYLVNGLTNSTTWIINSYYSSTVKFHDKNALLDVFKGLVSDGWDPRISAYNSIIFSLCRHNMLGKALDLKDKMGNKGYSPDPITFLSLLYGFCSVGKPKNWGSILPNEFQKGELEIIFKYKTLLDQHVVDSVSCEVSRIVQLYAEFQYAQQPEQRFAGS</sequence>
<feature type="repeat" description="PPR" evidence="4">
    <location>
        <begin position="485"/>
        <end position="519"/>
    </location>
</feature>
<protein>
    <recommendedName>
        <fullName evidence="7">Pentacotripeptide-repeat region of PRORP domain-containing protein</fullName>
    </recommendedName>
</protein>
<feature type="repeat" description="PPR" evidence="4">
    <location>
        <begin position="345"/>
        <end position="379"/>
    </location>
</feature>
<comment type="similarity">
    <text evidence="1">Belongs to the PPR family. P subfamily.</text>
</comment>
<feature type="repeat" description="PPR" evidence="4">
    <location>
        <begin position="625"/>
        <end position="659"/>
    </location>
</feature>
<dbReference type="Pfam" id="PF13041">
    <property type="entry name" value="PPR_2"/>
    <property type="match status" value="6"/>
</dbReference>
<organism evidence="5 6">
    <name type="scientific">Eragrostis curvula</name>
    <name type="common">weeping love grass</name>
    <dbReference type="NCBI Taxonomy" id="38414"/>
    <lineage>
        <taxon>Eukaryota</taxon>
        <taxon>Viridiplantae</taxon>
        <taxon>Streptophyta</taxon>
        <taxon>Embryophyta</taxon>
        <taxon>Tracheophyta</taxon>
        <taxon>Spermatophyta</taxon>
        <taxon>Magnoliopsida</taxon>
        <taxon>Liliopsida</taxon>
        <taxon>Poales</taxon>
        <taxon>Poaceae</taxon>
        <taxon>PACMAD clade</taxon>
        <taxon>Chloridoideae</taxon>
        <taxon>Eragrostideae</taxon>
        <taxon>Eragrostidinae</taxon>
        <taxon>Eragrostis</taxon>
    </lineage>
</organism>
<dbReference type="Pfam" id="PF01535">
    <property type="entry name" value="PPR"/>
    <property type="match status" value="1"/>
</dbReference>
<feature type="repeat" description="PPR" evidence="4">
    <location>
        <begin position="590"/>
        <end position="624"/>
    </location>
</feature>
<evidence type="ECO:0000256" key="1">
    <source>
        <dbReference type="ARBA" id="ARBA00007626"/>
    </source>
</evidence>
<dbReference type="SUPFAM" id="SSF48452">
    <property type="entry name" value="TPR-like"/>
    <property type="match status" value="1"/>
</dbReference>
<keyword evidence="6" id="KW-1185">Reference proteome</keyword>
<dbReference type="InterPro" id="IPR002885">
    <property type="entry name" value="PPR_rpt"/>
</dbReference>
<keyword evidence="3" id="KW-0809">Transit peptide</keyword>
<feature type="repeat" description="PPR" evidence="4">
    <location>
        <begin position="815"/>
        <end position="849"/>
    </location>
</feature>
<dbReference type="Gene3D" id="1.25.40.10">
    <property type="entry name" value="Tetratricopeptide repeat domain"/>
    <property type="match status" value="7"/>
</dbReference>
<dbReference type="NCBIfam" id="TIGR00756">
    <property type="entry name" value="PPR"/>
    <property type="match status" value="14"/>
</dbReference>
<dbReference type="PROSITE" id="PS51375">
    <property type="entry name" value="PPR"/>
    <property type="match status" value="13"/>
</dbReference>
<accession>A0A5J9WU84</accession>
<comment type="caution">
    <text evidence="5">The sequence shown here is derived from an EMBL/GenBank/DDBJ whole genome shotgun (WGS) entry which is preliminary data.</text>
</comment>
<dbReference type="Proteomes" id="UP000324897">
    <property type="component" value="Chromosome 6"/>
</dbReference>
<gene>
    <name evidence="5" type="ORF">EJB05_02184</name>
</gene>
<feature type="repeat" description="PPR" evidence="4">
    <location>
        <begin position="660"/>
        <end position="694"/>
    </location>
</feature>
<feature type="repeat" description="PPR" evidence="4">
    <location>
        <begin position="520"/>
        <end position="554"/>
    </location>
</feature>
<feature type="non-terminal residue" evidence="5">
    <location>
        <position position="1"/>
    </location>
</feature>
<dbReference type="PANTHER" id="PTHR47941">
    <property type="entry name" value="PENTATRICOPEPTIDE REPEAT-CONTAINING PROTEIN 3, MITOCHONDRIAL"/>
    <property type="match status" value="1"/>
</dbReference>
<evidence type="ECO:0000313" key="6">
    <source>
        <dbReference type="Proteomes" id="UP000324897"/>
    </source>
</evidence>
<reference evidence="5 6" key="1">
    <citation type="journal article" date="2019" name="Sci. Rep.">
        <title>A high-quality genome of Eragrostis curvula grass provides insights into Poaceae evolution and supports new strategies to enhance forage quality.</title>
        <authorList>
            <person name="Carballo J."/>
            <person name="Santos B.A.C.M."/>
            <person name="Zappacosta D."/>
            <person name="Garbus I."/>
            <person name="Selva J.P."/>
            <person name="Gallo C.A."/>
            <person name="Diaz A."/>
            <person name="Albertini E."/>
            <person name="Caccamo M."/>
            <person name="Echenique V."/>
        </authorList>
    </citation>
    <scope>NUCLEOTIDE SEQUENCE [LARGE SCALE GENOMIC DNA]</scope>
    <source>
        <strain evidence="6">cv. Victoria</strain>
        <tissue evidence="5">Leaf</tissue>
    </source>
</reference>
<evidence type="ECO:0000256" key="3">
    <source>
        <dbReference type="ARBA" id="ARBA00022946"/>
    </source>
</evidence>
<dbReference type="Pfam" id="PF12854">
    <property type="entry name" value="PPR_1"/>
    <property type="match status" value="3"/>
</dbReference>
<dbReference type="AlphaFoldDB" id="A0A5J9WU84"/>
<dbReference type="OrthoDB" id="185373at2759"/>
<feature type="repeat" description="PPR" evidence="4">
    <location>
        <begin position="380"/>
        <end position="414"/>
    </location>
</feature>
<dbReference type="InterPro" id="IPR011990">
    <property type="entry name" value="TPR-like_helical_dom_sf"/>
</dbReference>
<dbReference type="EMBL" id="RWGY01000002">
    <property type="protein sequence ID" value="TVU50794.1"/>
    <property type="molecule type" value="Genomic_DNA"/>
</dbReference>
<evidence type="ECO:0000256" key="4">
    <source>
        <dbReference type="PROSITE-ProRule" id="PRU00708"/>
    </source>
</evidence>
<feature type="repeat" description="PPR" evidence="4">
    <location>
        <begin position="695"/>
        <end position="729"/>
    </location>
</feature>